<dbReference type="PANTHER" id="PTHR23288">
    <property type="entry name" value="OCCLUDIN AND RNA POLYMERASE II ELONGATION FACTOR ELL"/>
    <property type="match status" value="1"/>
</dbReference>
<feature type="domain" description="OCEL" evidence="3">
    <location>
        <begin position="22"/>
        <end position="135"/>
    </location>
</feature>
<dbReference type="Pfam" id="PF07303">
    <property type="entry name" value="Occludin_ELL"/>
    <property type="match status" value="1"/>
</dbReference>
<comment type="similarity">
    <text evidence="1 2">Belongs to the ELL/occludin family.</text>
</comment>
<dbReference type="PROSITE" id="PS51980">
    <property type="entry name" value="OCEL"/>
    <property type="match status" value="1"/>
</dbReference>
<reference evidence="4" key="1">
    <citation type="submission" date="2025-08" db="UniProtKB">
        <authorList>
            <consortium name="Ensembl"/>
        </authorList>
    </citation>
    <scope>IDENTIFICATION</scope>
</reference>
<dbReference type="Ensembl" id="ENSOSIT00000013629.1">
    <property type="protein sequence ID" value="ENSOSIP00000012864.1"/>
    <property type="gene ID" value="ENSOSIG00000007465.1"/>
</dbReference>
<evidence type="ECO:0000256" key="2">
    <source>
        <dbReference type="PROSITE-ProRule" id="PRU01324"/>
    </source>
</evidence>
<dbReference type="InterPro" id="IPR010844">
    <property type="entry name" value="Occludin_ELL"/>
</dbReference>
<dbReference type="AlphaFoldDB" id="A0A8C7XHU9"/>
<sequence>VPAQVVQGSIPSGYIPKPVIVPDYIAKYPAIRSSEEKDRYRAVFNDQYSEYKELHSDVQATLKSPGLLTRLSLSRHGNASFCCRQELERIQRILQEYQRKKTDPTFLEKKERCEYLKNKLSHIKQKIQEYEKVMEWNDGYT</sequence>
<dbReference type="GO" id="GO:0005923">
    <property type="term" value="C:bicellular tight junction"/>
    <property type="evidence" value="ECO:0007669"/>
    <property type="project" value="TreeGrafter"/>
</dbReference>
<organism evidence="4 5">
    <name type="scientific">Oryzias sinensis</name>
    <name type="common">Chinese medaka</name>
    <dbReference type="NCBI Taxonomy" id="183150"/>
    <lineage>
        <taxon>Eukaryota</taxon>
        <taxon>Metazoa</taxon>
        <taxon>Chordata</taxon>
        <taxon>Craniata</taxon>
        <taxon>Vertebrata</taxon>
        <taxon>Euteleostomi</taxon>
        <taxon>Actinopterygii</taxon>
        <taxon>Neopterygii</taxon>
        <taxon>Teleostei</taxon>
        <taxon>Neoteleostei</taxon>
        <taxon>Acanthomorphata</taxon>
        <taxon>Ovalentaria</taxon>
        <taxon>Atherinomorphae</taxon>
        <taxon>Beloniformes</taxon>
        <taxon>Adrianichthyidae</taxon>
        <taxon>Oryziinae</taxon>
        <taxon>Oryzias</taxon>
    </lineage>
</organism>
<dbReference type="InterPro" id="IPR031176">
    <property type="entry name" value="ELL/occludin"/>
</dbReference>
<evidence type="ECO:0000259" key="3">
    <source>
        <dbReference type="PROSITE" id="PS51980"/>
    </source>
</evidence>
<dbReference type="PANTHER" id="PTHR23288:SF3">
    <property type="entry name" value="MARVEL DOMAIN-CONTAINING PROTEIN 2"/>
    <property type="match status" value="1"/>
</dbReference>
<dbReference type="GO" id="GO:0031410">
    <property type="term" value="C:cytoplasmic vesicle"/>
    <property type="evidence" value="ECO:0007669"/>
    <property type="project" value="TreeGrafter"/>
</dbReference>
<protein>
    <recommendedName>
        <fullName evidence="3">OCEL domain-containing protein</fullName>
    </recommendedName>
</protein>
<accession>A0A8C7XHU9</accession>
<evidence type="ECO:0000313" key="4">
    <source>
        <dbReference type="Ensembl" id="ENSOSIP00000012864.1"/>
    </source>
</evidence>
<dbReference type="GO" id="GO:0070830">
    <property type="term" value="P:bicellular tight junction assembly"/>
    <property type="evidence" value="ECO:0007669"/>
    <property type="project" value="TreeGrafter"/>
</dbReference>
<evidence type="ECO:0000256" key="1">
    <source>
        <dbReference type="ARBA" id="ARBA00009171"/>
    </source>
</evidence>
<dbReference type="GeneTree" id="ENSGT00940000155771"/>
<name>A0A8C7XHU9_9TELE</name>
<dbReference type="GO" id="GO:0016324">
    <property type="term" value="C:apical plasma membrane"/>
    <property type="evidence" value="ECO:0007669"/>
    <property type="project" value="TreeGrafter"/>
</dbReference>
<dbReference type="Gene3D" id="6.10.140.340">
    <property type="match status" value="1"/>
</dbReference>
<keyword evidence="5" id="KW-1185">Reference proteome</keyword>
<dbReference type="Proteomes" id="UP000694383">
    <property type="component" value="Unplaced"/>
</dbReference>
<evidence type="ECO:0000313" key="5">
    <source>
        <dbReference type="Proteomes" id="UP000694383"/>
    </source>
</evidence>
<reference evidence="4" key="2">
    <citation type="submission" date="2025-09" db="UniProtKB">
        <authorList>
            <consortium name="Ensembl"/>
        </authorList>
    </citation>
    <scope>IDENTIFICATION</scope>
</reference>
<proteinExistence type="inferred from homology"/>
<dbReference type="SUPFAM" id="SSF144292">
    <property type="entry name" value="occludin/ELL-like"/>
    <property type="match status" value="1"/>
</dbReference>